<evidence type="ECO:0000313" key="12">
    <source>
        <dbReference type="Proteomes" id="UP000184357"/>
    </source>
</evidence>
<dbReference type="Proteomes" id="UP000184357">
    <property type="component" value="Unassembled WGS sequence"/>
</dbReference>
<dbReference type="InterPro" id="IPR011060">
    <property type="entry name" value="RibuloseP-bd_barrel"/>
</dbReference>
<dbReference type="InterPro" id="IPR054875">
    <property type="entry name" value="Indglycph_syn_Halo_TrpC"/>
</dbReference>
<gene>
    <name evidence="8" type="primary">trpC</name>
    <name evidence="11" type="ORF">SAMN05443636_0627</name>
</gene>
<evidence type="ECO:0000256" key="9">
    <source>
        <dbReference type="SAM" id="MobiDB-lite"/>
    </source>
</evidence>
<dbReference type="InterPro" id="IPR045186">
    <property type="entry name" value="Indole-3-glycerol_P_synth"/>
</dbReference>
<dbReference type="InterPro" id="IPR013798">
    <property type="entry name" value="Indole-3-glycerol_P_synth_dom"/>
</dbReference>
<evidence type="ECO:0000256" key="2">
    <source>
        <dbReference type="ARBA" id="ARBA00004696"/>
    </source>
</evidence>
<feature type="domain" description="Indole-3-glycerol phosphate synthase" evidence="10">
    <location>
        <begin position="16"/>
        <end position="242"/>
    </location>
</feature>
<dbReference type="AlphaFoldDB" id="A0A1M5KSI2"/>
<evidence type="ECO:0000256" key="8">
    <source>
        <dbReference type="HAMAP-Rule" id="MF_00134"/>
    </source>
</evidence>
<name>A0A1M5KSI2_9EURY</name>
<keyword evidence="3 8" id="KW-0028">Amino-acid biosynthesis</keyword>
<dbReference type="EMBL" id="FQWV01000001">
    <property type="protein sequence ID" value="SHG55728.1"/>
    <property type="molecule type" value="Genomic_DNA"/>
</dbReference>
<dbReference type="Gene3D" id="3.20.20.70">
    <property type="entry name" value="Aldolase class I"/>
    <property type="match status" value="1"/>
</dbReference>
<evidence type="ECO:0000256" key="3">
    <source>
        <dbReference type="ARBA" id="ARBA00022605"/>
    </source>
</evidence>
<dbReference type="PANTHER" id="PTHR22854:SF2">
    <property type="entry name" value="INDOLE-3-GLYCEROL-PHOSPHATE SYNTHASE"/>
    <property type="match status" value="1"/>
</dbReference>
<evidence type="ECO:0000256" key="4">
    <source>
        <dbReference type="ARBA" id="ARBA00022793"/>
    </source>
</evidence>
<comment type="similarity">
    <text evidence="8">Belongs to the TrpC family.</text>
</comment>
<evidence type="ECO:0000256" key="1">
    <source>
        <dbReference type="ARBA" id="ARBA00001633"/>
    </source>
</evidence>
<proteinExistence type="inferred from homology"/>
<accession>A0A1M5KSI2</accession>
<evidence type="ECO:0000256" key="7">
    <source>
        <dbReference type="ARBA" id="ARBA00023239"/>
    </source>
</evidence>
<dbReference type="PANTHER" id="PTHR22854">
    <property type="entry name" value="TRYPTOPHAN BIOSYNTHESIS PROTEIN"/>
    <property type="match status" value="1"/>
</dbReference>
<dbReference type="InterPro" id="IPR013785">
    <property type="entry name" value="Aldolase_TIM"/>
</dbReference>
<dbReference type="GO" id="GO:0000162">
    <property type="term" value="P:L-tryptophan biosynthetic process"/>
    <property type="evidence" value="ECO:0007669"/>
    <property type="project" value="UniProtKB-UniRule"/>
</dbReference>
<keyword evidence="4 8" id="KW-0210">Decarboxylase</keyword>
<dbReference type="SUPFAM" id="SSF51366">
    <property type="entry name" value="Ribulose-phoshate binding barrel"/>
    <property type="match status" value="1"/>
</dbReference>
<evidence type="ECO:0000313" key="11">
    <source>
        <dbReference type="EMBL" id="SHG55728.1"/>
    </source>
</evidence>
<dbReference type="CDD" id="cd00331">
    <property type="entry name" value="IGPS"/>
    <property type="match status" value="1"/>
</dbReference>
<dbReference type="HAMAP" id="MF_00134_A">
    <property type="entry name" value="IGPS_A"/>
    <property type="match status" value="1"/>
</dbReference>
<organism evidence="11 12">
    <name type="scientific">Halobaculum gomorrense</name>
    <dbReference type="NCBI Taxonomy" id="43928"/>
    <lineage>
        <taxon>Archaea</taxon>
        <taxon>Methanobacteriati</taxon>
        <taxon>Methanobacteriota</taxon>
        <taxon>Stenosarchaea group</taxon>
        <taxon>Halobacteria</taxon>
        <taxon>Halobacteriales</taxon>
        <taxon>Haloferacaceae</taxon>
        <taxon>Halobaculum</taxon>
    </lineage>
</organism>
<protein>
    <recommendedName>
        <fullName evidence="8">Indole-3-glycerol phosphate synthase</fullName>
        <shortName evidence="8">IGPS</shortName>
        <ecNumber evidence="8">4.1.1.48</ecNumber>
    </recommendedName>
</protein>
<keyword evidence="12" id="KW-1185">Reference proteome</keyword>
<dbReference type="Pfam" id="PF00218">
    <property type="entry name" value="IGPS"/>
    <property type="match status" value="1"/>
</dbReference>
<evidence type="ECO:0000259" key="10">
    <source>
        <dbReference type="Pfam" id="PF00218"/>
    </source>
</evidence>
<dbReference type="RefSeq" id="WP_073306908.1">
    <property type="nucleotide sequence ID" value="NZ_FQWV01000001.1"/>
</dbReference>
<comment type="pathway">
    <text evidence="2 8">Amino-acid biosynthesis; L-tryptophan biosynthesis; L-tryptophan from chorismate: step 4/5.</text>
</comment>
<dbReference type="GO" id="GO:0004425">
    <property type="term" value="F:indole-3-glycerol-phosphate synthase activity"/>
    <property type="evidence" value="ECO:0007669"/>
    <property type="project" value="UniProtKB-UniRule"/>
</dbReference>
<dbReference type="EC" id="4.1.1.48" evidence="8"/>
<evidence type="ECO:0000256" key="6">
    <source>
        <dbReference type="ARBA" id="ARBA00023141"/>
    </source>
</evidence>
<feature type="region of interest" description="Disordered" evidence="9">
    <location>
        <begin position="244"/>
        <end position="268"/>
    </location>
</feature>
<reference evidence="11 12" key="1">
    <citation type="submission" date="2016-11" db="EMBL/GenBank/DDBJ databases">
        <authorList>
            <person name="Jaros S."/>
            <person name="Januszkiewicz K."/>
            <person name="Wedrychowicz H."/>
        </authorList>
    </citation>
    <scope>NUCLEOTIDE SEQUENCE [LARGE SCALE GENOMIC DNA]</scope>
    <source>
        <strain evidence="11 12">DSM 9297</strain>
    </source>
</reference>
<dbReference type="NCBIfam" id="NF041303">
    <property type="entry name" value="Indglycph_syn_Halo_TrpC"/>
    <property type="match status" value="1"/>
</dbReference>
<dbReference type="STRING" id="43928.SAMN05443636_0627"/>
<keyword evidence="7 8" id="KW-0456">Lyase</keyword>
<dbReference type="UniPathway" id="UPA00035">
    <property type="reaction ID" value="UER00043"/>
</dbReference>
<keyword evidence="6 8" id="KW-0057">Aromatic amino acid biosynthesis</keyword>
<sequence length="268" mass="28284">MNTRSKDLAPAVRSILEAASERSGGDERVSVEARSLPEAFAAAEADGRVPVIAEVKPTSPTTDGARRDDPVALAESMVEGGAAALSVLTEPDHFDGSVESLERVREAVDVPVLRKDFLVREDQLDAVEADVVLLIARFVDDDLAELVEAARDRGFQPLVEVHTREELAAALAAGADLIGVNNRDLGKLEVDLSTFESLAPEVPDRVTLIAESGIAMPADARRMREAGADALLIGSAIMDAEGDDAAGTGGDVSANTRRFTAAETEEEV</sequence>
<dbReference type="GO" id="GO:0004640">
    <property type="term" value="F:phosphoribosylanthranilate isomerase activity"/>
    <property type="evidence" value="ECO:0007669"/>
    <property type="project" value="TreeGrafter"/>
</dbReference>
<keyword evidence="5 8" id="KW-0822">Tryptophan biosynthesis</keyword>
<comment type="catalytic activity">
    <reaction evidence="1 8">
        <text>1-(2-carboxyphenylamino)-1-deoxy-D-ribulose 5-phosphate + H(+) = (1S,2R)-1-C-(indol-3-yl)glycerol 3-phosphate + CO2 + H2O</text>
        <dbReference type="Rhea" id="RHEA:23476"/>
        <dbReference type="ChEBI" id="CHEBI:15377"/>
        <dbReference type="ChEBI" id="CHEBI:15378"/>
        <dbReference type="ChEBI" id="CHEBI:16526"/>
        <dbReference type="ChEBI" id="CHEBI:58613"/>
        <dbReference type="ChEBI" id="CHEBI:58866"/>
        <dbReference type="EC" id="4.1.1.48"/>
    </reaction>
</comment>
<evidence type="ECO:0000256" key="5">
    <source>
        <dbReference type="ARBA" id="ARBA00022822"/>
    </source>
</evidence>